<keyword evidence="7 9" id="KW-1133">Transmembrane helix</keyword>
<dbReference type="GO" id="GO:0016020">
    <property type="term" value="C:membrane"/>
    <property type="evidence" value="ECO:0007669"/>
    <property type="project" value="UniProtKB-SubCell"/>
</dbReference>
<gene>
    <name evidence="10" type="ORF">PAMC26510_11930</name>
</gene>
<dbReference type="EMBL" id="NBTY01000062">
    <property type="protein sequence ID" value="OTP76187.1"/>
    <property type="molecule type" value="Genomic_DNA"/>
</dbReference>
<reference evidence="10 11" key="1">
    <citation type="submission" date="2017-03" db="EMBL/GenBank/DDBJ databases">
        <title>Genome analysis of strain PAMC 26510.</title>
        <authorList>
            <person name="Oh H.-M."/>
            <person name="Yang J.-A."/>
        </authorList>
    </citation>
    <scope>NUCLEOTIDE SEQUENCE [LARGE SCALE GENOMIC DNA]</scope>
    <source>
        <strain evidence="10 11">PAMC 26510</strain>
    </source>
</reference>
<accession>A0A242MXN1</accession>
<dbReference type="NCBIfam" id="TIGR03472">
    <property type="entry name" value="HpnI"/>
    <property type="match status" value="1"/>
</dbReference>
<evidence type="ECO:0000256" key="5">
    <source>
        <dbReference type="ARBA" id="ARBA00022679"/>
    </source>
</evidence>
<dbReference type="Pfam" id="PF13506">
    <property type="entry name" value="Glyco_transf_21"/>
    <property type="match status" value="1"/>
</dbReference>
<name>A0A242MXN1_CABSO</name>
<evidence type="ECO:0000256" key="8">
    <source>
        <dbReference type="ARBA" id="ARBA00023136"/>
    </source>
</evidence>
<dbReference type="GO" id="GO:0008120">
    <property type="term" value="F:ceramide glucosyltransferase activity"/>
    <property type="evidence" value="ECO:0007669"/>
    <property type="project" value="TreeGrafter"/>
</dbReference>
<keyword evidence="8 9" id="KW-0472">Membrane</keyword>
<evidence type="ECO:0000313" key="11">
    <source>
        <dbReference type="Proteomes" id="UP000194546"/>
    </source>
</evidence>
<proteinExistence type="predicted"/>
<dbReference type="Proteomes" id="UP000194546">
    <property type="component" value="Unassembled WGS sequence"/>
</dbReference>
<dbReference type="SUPFAM" id="SSF53448">
    <property type="entry name" value="Nucleotide-diphospho-sugar transferases"/>
    <property type="match status" value="1"/>
</dbReference>
<dbReference type="InterPro" id="IPR029044">
    <property type="entry name" value="Nucleotide-diphossugar_trans"/>
</dbReference>
<comment type="caution">
    <text evidence="10">The sequence shown here is derived from an EMBL/GenBank/DDBJ whole genome shotgun (WGS) entry which is preliminary data.</text>
</comment>
<keyword evidence="5 10" id="KW-0808">Transferase</keyword>
<feature type="transmembrane region" description="Helical" evidence="9">
    <location>
        <begin position="36"/>
        <end position="58"/>
    </location>
</feature>
<evidence type="ECO:0000256" key="9">
    <source>
        <dbReference type="SAM" id="Phobius"/>
    </source>
</evidence>
<evidence type="ECO:0000313" key="10">
    <source>
        <dbReference type="EMBL" id="OTP76187.1"/>
    </source>
</evidence>
<dbReference type="Gene3D" id="3.90.550.10">
    <property type="entry name" value="Spore Coat Polysaccharide Biosynthesis Protein SpsA, Chain A"/>
    <property type="match status" value="1"/>
</dbReference>
<dbReference type="PANTHER" id="PTHR12726">
    <property type="entry name" value="CERAMIDE GLUCOSYLTRANSFERASE"/>
    <property type="match status" value="1"/>
</dbReference>
<dbReference type="InterPro" id="IPR025993">
    <property type="entry name" value="Ceramide_glucosylTrfase"/>
</dbReference>
<comment type="pathway">
    <text evidence="2">Lipid metabolism; sphingolipid metabolism.</text>
</comment>
<evidence type="ECO:0000256" key="6">
    <source>
        <dbReference type="ARBA" id="ARBA00022692"/>
    </source>
</evidence>
<evidence type="ECO:0000256" key="7">
    <source>
        <dbReference type="ARBA" id="ARBA00022989"/>
    </source>
</evidence>
<dbReference type="InterPro" id="IPR017835">
    <property type="entry name" value="Hopen-assoc_HpnI"/>
</dbReference>
<evidence type="ECO:0000256" key="1">
    <source>
        <dbReference type="ARBA" id="ARBA00004141"/>
    </source>
</evidence>
<keyword evidence="6 9" id="KW-0812">Transmembrane</keyword>
<evidence type="ECO:0000256" key="4">
    <source>
        <dbReference type="ARBA" id="ARBA00022676"/>
    </source>
</evidence>
<protein>
    <submittedName>
        <fullName evidence="10">Ceramide glucosyltransferase</fullName>
    </submittedName>
</protein>
<feature type="transmembrane region" description="Helical" evidence="9">
    <location>
        <begin position="336"/>
        <end position="352"/>
    </location>
</feature>
<dbReference type="GO" id="GO:0006679">
    <property type="term" value="P:glucosylceramide biosynthetic process"/>
    <property type="evidence" value="ECO:0007669"/>
    <property type="project" value="TreeGrafter"/>
</dbReference>
<evidence type="ECO:0000256" key="3">
    <source>
        <dbReference type="ARBA" id="ARBA00004991"/>
    </source>
</evidence>
<dbReference type="PANTHER" id="PTHR12726:SF0">
    <property type="entry name" value="CERAMIDE GLUCOSYLTRANSFERASE"/>
    <property type="match status" value="1"/>
</dbReference>
<comment type="subcellular location">
    <subcellularLocation>
        <location evidence="1">Membrane</location>
        <topology evidence="1">Multi-pass membrane protein</topology>
    </subcellularLocation>
</comment>
<dbReference type="CDD" id="cd02520">
    <property type="entry name" value="Glucosylceramide_synthase"/>
    <property type="match status" value="1"/>
</dbReference>
<comment type="pathway">
    <text evidence="3">Sphingolipid metabolism.</text>
</comment>
<evidence type="ECO:0000256" key="2">
    <source>
        <dbReference type="ARBA" id="ARBA00004760"/>
    </source>
</evidence>
<keyword evidence="4" id="KW-0328">Glycosyltransferase</keyword>
<feature type="transmembrane region" description="Helical" evidence="9">
    <location>
        <begin position="364"/>
        <end position="386"/>
    </location>
</feature>
<organism evidence="10 11">
    <name type="scientific">Caballeronia sordidicola</name>
    <name type="common">Burkholderia sordidicola</name>
    <dbReference type="NCBI Taxonomy" id="196367"/>
    <lineage>
        <taxon>Bacteria</taxon>
        <taxon>Pseudomonadati</taxon>
        <taxon>Pseudomonadota</taxon>
        <taxon>Betaproteobacteria</taxon>
        <taxon>Burkholderiales</taxon>
        <taxon>Burkholderiaceae</taxon>
        <taxon>Caballeronia</taxon>
    </lineage>
</organism>
<sequence length="411" mass="44717">MKHSLWIACVVAILCSTALLAYLLPGDFAQWVQGPAMWITASCVVFGVSYTVVATLLVRRFFSRPVVESTTFPAVTIVKPLHGAELALMQNLVSFCEQDYPGPIQFLFGVHDSRDVALDVVRHVRGLFPDADITVVSDARLYGPNRKMSNVLNMLPEARHDILVFADSDVAVEQNYLRRVLGELHQPGVGVVTCLYWGKPDAGFWGSLSADASNYQFLPGVVLGLASGMARPCFGQTLAMRRATLEKIGGFSQFVHHLAEDHAIGEAVRLAGEKVVVPAFAVTHACAEKNAAEFVAHELRWSRTIRTIDPAGHLGSVLTHPLAFALLSVVVSGGAMWAWTTVGTAIIARLALKLQMNKALGRPAASIALLPIWDIVLFAVYLLSFVSSRVVWRGFNFTVGRDGLLVPVTEE</sequence>
<dbReference type="AlphaFoldDB" id="A0A242MXN1"/>